<dbReference type="Pfam" id="PF16976">
    <property type="entry name" value="RcpC"/>
    <property type="match status" value="1"/>
</dbReference>
<dbReference type="Pfam" id="PF08666">
    <property type="entry name" value="SAF"/>
    <property type="match status" value="1"/>
</dbReference>
<name>A0ABU4VNU8_9ACTN</name>
<gene>
    <name evidence="2" type="ORF">SK069_14095</name>
</gene>
<dbReference type="Proteomes" id="UP001277761">
    <property type="component" value="Unassembled WGS sequence"/>
</dbReference>
<protein>
    <submittedName>
        <fullName evidence="2">RcpC/CpaB family pilus assembly protein</fullName>
    </submittedName>
</protein>
<dbReference type="EMBL" id="JAXAVX010000008">
    <property type="protein sequence ID" value="MDX8152734.1"/>
    <property type="molecule type" value="Genomic_DNA"/>
</dbReference>
<organism evidence="2 3">
    <name type="scientific">Patulibacter brassicae</name>
    <dbReference type="NCBI Taxonomy" id="1705717"/>
    <lineage>
        <taxon>Bacteria</taxon>
        <taxon>Bacillati</taxon>
        <taxon>Actinomycetota</taxon>
        <taxon>Thermoleophilia</taxon>
        <taxon>Solirubrobacterales</taxon>
        <taxon>Patulibacteraceae</taxon>
        <taxon>Patulibacter</taxon>
    </lineage>
</organism>
<keyword evidence="3" id="KW-1185">Reference proteome</keyword>
<accession>A0ABU4VNU8</accession>
<dbReference type="RefSeq" id="WP_319954890.1">
    <property type="nucleotide sequence ID" value="NZ_JAXAVX010000008.1"/>
</dbReference>
<dbReference type="CDD" id="cd11614">
    <property type="entry name" value="SAF_CpaB_FlgA_like"/>
    <property type="match status" value="1"/>
</dbReference>
<evidence type="ECO:0000259" key="1">
    <source>
        <dbReference type="SMART" id="SM00858"/>
    </source>
</evidence>
<sequence>MSPRRRALLLLGLAIVLGTLAAGDIGRREAELRAAVGPTVPVVVAARDIPADAPISSDQLAVRRVPRRYAPQERVADGRELVGLRAQAAVPRGSDLTLALVQSRDPLRLAPGERIADIVATGDRRLVRPGGRVDVLVTREQQGRGGATRLALENAEVLRVADAPAADGDDSGGRIAVALRVRLRQAIYLTAAQNFATELRVLPRAEDDARAGDGEGLTTTSDLDGVR</sequence>
<evidence type="ECO:0000313" key="3">
    <source>
        <dbReference type="Proteomes" id="UP001277761"/>
    </source>
</evidence>
<dbReference type="InterPro" id="IPR013974">
    <property type="entry name" value="SAF"/>
</dbReference>
<feature type="domain" description="SAF" evidence="1">
    <location>
        <begin position="40"/>
        <end position="102"/>
    </location>
</feature>
<comment type="caution">
    <text evidence="2">The sequence shown here is derived from an EMBL/GenBank/DDBJ whole genome shotgun (WGS) entry which is preliminary data.</text>
</comment>
<proteinExistence type="predicted"/>
<dbReference type="InterPro" id="IPR031571">
    <property type="entry name" value="RcpC_dom"/>
</dbReference>
<evidence type="ECO:0000313" key="2">
    <source>
        <dbReference type="EMBL" id="MDX8152734.1"/>
    </source>
</evidence>
<dbReference type="Gene3D" id="3.90.1210.10">
    <property type="entry name" value="Antifreeze-like/N-acetylneuraminic acid synthase C-terminal domain"/>
    <property type="match status" value="1"/>
</dbReference>
<reference evidence="2 3" key="1">
    <citation type="submission" date="2023-11" db="EMBL/GenBank/DDBJ databases">
        <authorList>
            <person name="Xu M."/>
            <person name="Jiang T."/>
        </authorList>
    </citation>
    <scope>NUCLEOTIDE SEQUENCE [LARGE SCALE GENOMIC DNA]</scope>
    <source>
        <strain evidence="2 3">SD</strain>
    </source>
</reference>
<dbReference type="SMART" id="SM00858">
    <property type="entry name" value="SAF"/>
    <property type="match status" value="1"/>
</dbReference>